<reference evidence="1" key="1">
    <citation type="journal article" date="2015" name="Nature">
        <title>Complex archaea that bridge the gap between prokaryotes and eukaryotes.</title>
        <authorList>
            <person name="Spang A."/>
            <person name="Saw J.H."/>
            <person name="Jorgensen S.L."/>
            <person name="Zaremba-Niedzwiedzka K."/>
            <person name="Martijn J."/>
            <person name="Lind A.E."/>
            <person name="van Eijk R."/>
            <person name="Schleper C."/>
            <person name="Guy L."/>
            <person name="Ettema T.J."/>
        </authorList>
    </citation>
    <scope>NUCLEOTIDE SEQUENCE</scope>
</reference>
<feature type="non-terminal residue" evidence="1">
    <location>
        <position position="63"/>
    </location>
</feature>
<dbReference type="EMBL" id="LAZR01002364">
    <property type="protein sequence ID" value="KKN31000.1"/>
    <property type="molecule type" value="Genomic_DNA"/>
</dbReference>
<accession>A0A0F9PGP6</accession>
<gene>
    <name evidence="1" type="ORF">LCGC14_0828290</name>
</gene>
<organism evidence="1">
    <name type="scientific">marine sediment metagenome</name>
    <dbReference type="NCBI Taxonomy" id="412755"/>
    <lineage>
        <taxon>unclassified sequences</taxon>
        <taxon>metagenomes</taxon>
        <taxon>ecological metagenomes</taxon>
    </lineage>
</organism>
<evidence type="ECO:0000313" key="1">
    <source>
        <dbReference type="EMBL" id="KKN31000.1"/>
    </source>
</evidence>
<sequence>MSLKAFFNEKCRRNKMIKSTIVITDKREINSTEFHDIVYKFISEIADDSNDKELLDRQTTDQI</sequence>
<dbReference type="AlphaFoldDB" id="A0A0F9PGP6"/>
<protein>
    <submittedName>
        <fullName evidence="1">Uncharacterized protein</fullName>
    </submittedName>
</protein>
<comment type="caution">
    <text evidence="1">The sequence shown here is derived from an EMBL/GenBank/DDBJ whole genome shotgun (WGS) entry which is preliminary data.</text>
</comment>
<proteinExistence type="predicted"/>
<name>A0A0F9PGP6_9ZZZZ</name>